<organism evidence="1 2">
    <name type="scientific">Vibrio halioticoli NBRC 102217</name>
    <dbReference type="NCBI Taxonomy" id="1219072"/>
    <lineage>
        <taxon>Bacteria</taxon>
        <taxon>Pseudomonadati</taxon>
        <taxon>Pseudomonadota</taxon>
        <taxon>Gammaproteobacteria</taxon>
        <taxon>Vibrionales</taxon>
        <taxon>Vibrionaceae</taxon>
        <taxon>Vibrio</taxon>
    </lineage>
</organism>
<evidence type="ECO:0000313" key="1">
    <source>
        <dbReference type="EMBL" id="GAD88528.1"/>
    </source>
</evidence>
<accession>V5FB94</accession>
<dbReference type="EMBL" id="BAUJ01000005">
    <property type="protein sequence ID" value="GAD88528.1"/>
    <property type="molecule type" value="Genomic_DNA"/>
</dbReference>
<proteinExistence type="predicted"/>
<dbReference type="RefSeq" id="WP_023402914.1">
    <property type="nucleotide sequence ID" value="NZ_BAUJ01000005.1"/>
</dbReference>
<sequence length="66" mass="7006">MYFLWALVAACLGVAIADHGLLGSIAQALGFALVVGIAFSQSGKSVKKSSDWLLSRVKPSHYDKVL</sequence>
<dbReference type="AlphaFoldDB" id="V5FB94"/>
<gene>
    <name evidence="1" type="ORF">VHA01S_005_01320</name>
</gene>
<evidence type="ECO:0000313" key="2">
    <source>
        <dbReference type="Proteomes" id="UP000017800"/>
    </source>
</evidence>
<protein>
    <submittedName>
        <fullName evidence="1">Uncharacterized protein</fullName>
    </submittedName>
</protein>
<comment type="caution">
    <text evidence="1">The sequence shown here is derived from an EMBL/GenBank/DDBJ whole genome shotgun (WGS) entry which is preliminary data.</text>
</comment>
<dbReference type="OrthoDB" id="5899963at2"/>
<dbReference type="eggNOG" id="ENOG5032GSG">
    <property type="taxonomic scope" value="Bacteria"/>
</dbReference>
<keyword evidence="2" id="KW-1185">Reference proteome</keyword>
<reference evidence="1 2" key="1">
    <citation type="submission" date="2013-11" db="EMBL/GenBank/DDBJ databases">
        <title>Whole genome shotgun sequence of Vibrio halioticoli NBRC 102217.</title>
        <authorList>
            <person name="Isaki S."/>
            <person name="Kimura A."/>
            <person name="Ohji S."/>
            <person name="Hosoyama A."/>
            <person name="Fujita N."/>
            <person name="Hashimoto M."/>
            <person name="Hosoyama Y."/>
            <person name="Yamazoe A."/>
        </authorList>
    </citation>
    <scope>NUCLEOTIDE SEQUENCE [LARGE SCALE GENOMIC DNA]</scope>
    <source>
        <strain evidence="1 2">NBRC 102217</strain>
    </source>
</reference>
<name>V5FB94_9VIBR</name>
<dbReference type="Proteomes" id="UP000017800">
    <property type="component" value="Unassembled WGS sequence"/>
</dbReference>